<accession>I3IND7</accession>
<dbReference type="SUPFAM" id="SSF55811">
    <property type="entry name" value="Nudix"/>
    <property type="match status" value="1"/>
</dbReference>
<dbReference type="GO" id="GO:0016787">
    <property type="term" value="F:hydrolase activity"/>
    <property type="evidence" value="ECO:0007669"/>
    <property type="project" value="UniProtKB-KW"/>
</dbReference>
<evidence type="ECO:0000256" key="7">
    <source>
        <dbReference type="ARBA" id="ARBA00032272"/>
    </source>
</evidence>
<evidence type="ECO:0000256" key="3">
    <source>
        <dbReference type="ARBA" id="ARBA00007275"/>
    </source>
</evidence>
<dbReference type="OrthoDB" id="7066556at2"/>
<evidence type="ECO:0000313" key="9">
    <source>
        <dbReference type="EMBL" id="GAB63232.1"/>
    </source>
</evidence>
<dbReference type="Pfam" id="PF00293">
    <property type="entry name" value="NUDIX"/>
    <property type="match status" value="1"/>
</dbReference>
<dbReference type="STRING" id="247490.KSU1_C1636"/>
<evidence type="ECO:0000313" key="10">
    <source>
        <dbReference type="Proteomes" id="UP000002985"/>
    </source>
</evidence>
<dbReference type="InterPro" id="IPR000086">
    <property type="entry name" value="NUDIX_hydrolase_dom"/>
</dbReference>
<evidence type="ECO:0000256" key="5">
    <source>
        <dbReference type="ARBA" id="ARBA00022801"/>
    </source>
</evidence>
<proteinExistence type="inferred from homology"/>
<dbReference type="EMBL" id="BAFH01000003">
    <property type="protein sequence ID" value="GAB63232.1"/>
    <property type="molecule type" value="Genomic_DNA"/>
</dbReference>
<dbReference type="InterPro" id="IPR015797">
    <property type="entry name" value="NUDIX_hydrolase-like_dom_sf"/>
</dbReference>
<dbReference type="Gene3D" id="3.90.79.10">
    <property type="entry name" value="Nucleoside Triphosphate Pyrophosphohydrolase"/>
    <property type="match status" value="1"/>
</dbReference>
<dbReference type="PANTHER" id="PTHR11839:SF18">
    <property type="entry name" value="NUDIX HYDROLASE DOMAIN-CONTAINING PROTEIN"/>
    <property type="match status" value="1"/>
</dbReference>
<comment type="cofactor">
    <cofactor evidence="2">
        <name>Mg(2+)</name>
        <dbReference type="ChEBI" id="CHEBI:18420"/>
    </cofactor>
</comment>
<dbReference type="CDD" id="cd03424">
    <property type="entry name" value="NUDIX_ADPRase_Nudt5_UGPPase_Nudt14"/>
    <property type="match status" value="1"/>
</dbReference>
<dbReference type="AlphaFoldDB" id="I3IND7"/>
<dbReference type="eggNOG" id="COG0494">
    <property type="taxonomic scope" value="Bacteria"/>
</dbReference>
<dbReference type="GO" id="GO:0006753">
    <property type="term" value="P:nucleoside phosphate metabolic process"/>
    <property type="evidence" value="ECO:0007669"/>
    <property type="project" value="TreeGrafter"/>
</dbReference>
<dbReference type="GO" id="GO:0019693">
    <property type="term" value="P:ribose phosphate metabolic process"/>
    <property type="evidence" value="ECO:0007669"/>
    <property type="project" value="TreeGrafter"/>
</dbReference>
<gene>
    <name evidence="9" type="ORF">KSU1_C1636</name>
</gene>
<dbReference type="InterPro" id="IPR020084">
    <property type="entry name" value="NUDIX_hydrolase_CS"/>
</dbReference>
<protein>
    <recommendedName>
        <fullName evidence="4">GDP-mannose pyrophosphatase</fullName>
    </recommendedName>
    <alternativeName>
        <fullName evidence="6">GDP-mannose hydrolase</fullName>
    </alternativeName>
    <alternativeName>
        <fullName evidence="7">GDPMK</fullName>
    </alternativeName>
</protein>
<dbReference type="PANTHER" id="PTHR11839">
    <property type="entry name" value="UDP/ADP-SUGAR PYROPHOSPHATASE"/>
    <property type="match status" value="1"/>
</dbReference>
<comment type="caution">
    <text evidence="9">The sequence shown here is derived from an EMBL/GenBank/DDBJ whole genome shotgun (WGS) entry which is preliminary data.</text>
</comment>
<reference evidence="9 10" key="1">
    <citation type="journal article" date="2012" name="FEBS Lett.">
        <title>Anammox organism KSU-1 expresses a NirK-type copper-containing nitrite reductase instead of a NirS-type with cytochrome cd1.</title>
        <authorList>
            <person name="Hira D."/>
            <person name="Toh H."/>
            <person name="Migita C.T."/>
            <person name="Okubo H."/>
            <person name="Nishiyama T."/>
            <person name="Hattori M."/>
            <person name="Furukawa K."/>
            <person name="Fujii T."/>
        </authorList>
    </citation>
    <scope>NUCLEOTIDE SEQUENCE [LARGE SCALE GENOMIC DNA]</scope>
</reference>
<dbReference type="PROSITE" id="PS51462">
    <property type="entry name" value="NUDIX"/>
    <property type="match status" value="1"/>
</dbReference>
<evidence type="ECO:0000256" key="1">
    <source>
        <dbReference type="ARBA" id="ARBA00000847"/>
    </source>
</evidence>
<comment type="similarity">
    <text evidence="3">Belongs to the Nudix hydrolase family. NudK subfamily.</text>
</comment>
<evidence type="ECO:0000256" key="6">
    <source>
        <dbReference type="ARBA" id="ARBA00032162"/>
    </source>
</evidence>
<keyword evidence="5 9" id="KW-0378">Hydrolase</keyword>
<dbReference type="Proteomes" id="UP000002985">
    <property type="component" value="Unassembled WGS sequence"/>
</dbReference>
<evidence type="ECO:0000256" key="4">
    <source>
        <dbReference type="ARBA" id="ARBA00016377"/>
    </source>
</evidence>
<sequence>MDKHKKPEVWQKQRIEKGPDFKILQVRFDWLKHPKSQKELKRLVFEANDWVNIVATTQKDEIVVVKQFRFGVEKITTETPGGMVDQGEDSRTAAIRELREETGYTSSEWHYLGSVEPNPAFLNNICHFWHAKNAHQTEEMCLEEEEDIIVTTLTLDEIRHEIQAGNFRHSLALLALTKVFNVWDCPERKGEESCQTKDSKNERNFHA</sequence>
<dbReference type="PROSITE" id="PS00893">
    <property type="entry name" value="NUDIX_BOX"/>
    <property type="match status" value="1"/>
</dbReference>
<dbReference type="GO" id="GO:0005829">
    <property type="term" value="C:cytosol"/>
    <property type="evidence" value="ECO:0007669"/>
    <property type="project" value="TreeGrafter"/>
</dbReference>
<evidence type="ECO:0000259" key="8">
    <source>
        <dbReference type="PROSITE" id="PS51462"/>
    </source>
</evidence>
<name>I3IND7_9BACT</name>
<keyword evidence="10" id="KW-1185">Reference proteome</keyword>
<comment type="catalytic activity">
    <reaction evidence="1">
        <text>GDP-alpha-D-mannose + H2O = alpha-D-mannose 1-phosphate + GMP + 2 H(+)</text>
        <dbReference type="Rhea" id="RHEA:27978"/>
        <dbReference type="ChEBI" id="CHEBI:15377"/>
        <dbReference type="ChEBI" id="CHEBI:15378"/>
        <dbReference type="ChEBI" id="CHEBI:57527"/>
        <dbReference type="ChEBI" id="CHEBI:58115"/>
        <dbReference type="ChEBI" id="CHEBI:58409"/>
    </reaction>
</comment>
<feature type="domain" description="Nudix hydrolase" evidence="8">
    <location>
        <begin position="46"/>
        <end position="175"/>
    </location>
</feature>
<evidence type="ECO:0000256" key="2">
    <source>
        <dbReference type="ARBA" id="ARBA00001946"/>
    </source>
</evidence>
<organism evidence="9 10">
    <name type="scientific">Candidatus Jettenia caeni</name>
    <dbReference type="NCBI Taxonomy" id="247490"/>
    <lineage>
        <taxon>Bacteria</taxon>
        <taxon>Pseudomonadati</taxon>
        <taxon>Planctomycetota</taxon>
        <taxon>Candidatus Brocadiia</taxon>
        <taxon>Candidatus Brocadiales</taxon>
        <taxon>Candidatus Brocadiaceae</taxon>
        <taxon>Candidatus Jettenia</taxon>
    </lineage>
</organism>